<protein>
    <submittedName>
        <fullName evidence="3">Phosphatase PAP2 family protein</fullName>
    </submittedName>
</protein>
<name>A0ABD6ABW4_9EURY</name>
<evidence type="ECO:0000259" key="2">
    <source>
        <dbReference type="SMART" id="SM00014"/>
    </source>
</evidence>
<accession>A0ABD6ABW4</accession>
<feature type="transmembrane region" description="Helical" evidence="1">
    <location>
        <begin position="277"/>
        <end position="297"/>
    </location>
</feature>
<organism evidence="3 4">
    <name type="scientific">Halomarina halobia</name>
    <dbReference type="NCBI Taxonomy" id="3033386"/>
    <lineage>
        <taxon>Archaea</taxon>
        <taxon>Methanobacteriati</taxon>
        <taxon>Methanobacteriota</taxon>
        <taxon>Stenosarchaea group</taxon>
        <taxon>Halobacteria</taxon>
        <taxon>Halobacteriales</taxon>
        <taxon>Natronomonadaceae</taxon>
        <taxon>Halomarina</taxon>
    </lineage>
</organism>
<evidence type="ECO:0000313" key="4">
    <source>
        <dbReference type="Proteomes" id="UP001596547"/>
    </source>
</evidence>
<dbReference type="SMART" id="SM00014">
    <property type="entry name" value="acidPPc"/>
    <property type="match status" value="1"/>
</dbReference>
<dbReference type="AlphaFoldDB" id="A0ABD6ABW4"/>
<feature type="transmembrane region" description="Helical" evidence="1">
    <location>
        <begin position="67"/>
        <end position="90"/>
    </location>
</feature>
<evidence type="ECO:0000313" key="3">
    <source>
        <dbReference type="EMBL" id="MFC7317499.1"/>
    </source>
</evidence>
<evidence type="ECO:0000256" key="1">
    <source>
        <dbReference type="SAM" id="Phobius"/>
    </source>
</evidence>
<keyword evidence="1" id="KW-0472">Membrane</keyword>
<dbReference type="EMBL" id="JBHTBF010000002">
    <property type="protein sequence ID" value="MFC7317499.1"/>
    <property type="molecule type" value="Genomic_DNA"/>
</dbReference>
<dbReference type="Pfam" id="PF01569">
    <property type="entry name" value="PAP2"/>
    <property type="match status" value="1"/>
</dbReference>
<dbReference type="PANTHER" id="PTHR14969:SF13">
    <property type="entry name" value="AT30094P"/>
    <property type="match status" value="1"/>
</dbReference>
<keyword evidence="1" id="KW-1133">Transmembrane helix</keyword>
<keyword evidence="1" id="KW-0812">Transmembrane</keyword>
<dbReference type="InterPro" id="IPR000326">
    <property type="entry name" value="PAP2/HPO"/>
</dbReference>
<feature type="transmembrane region" description="Helical" evidence="1">
    <location>
        <begin position="254"/>
        <end position="271"/>
    </location>
</feature>
<reference evidence="3 4" key="1">
    <citation type="journal article" date="2019" name="Int. J. Syst. Evol. Microbiol.">
        <title>The Global Catalogue of Microorganisms (GCM) 10K type strain sequencing project: providing services to taxonomists for standard genome sequencing and annotation.</title>
        <authorList>
            <consortium name="The Broad Institute Genomics Platform"/>
            <consortium name="The Broad Institute Genome Sequencing Center for Infectious Disease"/>
            <person name="Wu L."/>
            <person name="Ma J."/>
        </authorList>
    </citation>
    <scope>NUCLEOTIDE SEQUENCE [LARGE SCALE GENOMIC DNA]</scope>
    <source>
        <strain evidence="3 4">PSR21</strain>
    </source>
</reference>
<feature type="transmembrane region" description="Helical" evidence="1">
    <location>
        <begin position="121"/>
        <end position="142"/>
    </location>
</feature>
<dbReference type="Proteomes" id="UP001596547">
    <property type="component" value="Unassembled WGS sequence"/>
</dbReference>
<gene>
    <name evidence="3" type="ORF">ACFQPE_11965</name>
</gene>
<feature type="transmembrane region" description="Helical" evidence="1">
    <location>
        <begin position="202"/>
        <end position="219"/>
    </location>
</feature>
<dbReference type="SUPFAM" id="SSF48317">
    <property type="entry name" value="Acid phosphatase/Vanadium-dependent haloperoxidase"/>
    <property type="match status" value="1"/>
</dbReference>
<keyword evidence="4" id="KW-1185">Reference proteome</keyword>
<dbReference type="RefSeq" id="WP_276303253.1">
    <property type="nucleotide sequence ID" value="NZ_CP119992.1"/>
</dbReference>
<feature type="transmembrane region" description="Helical" evidence="1">
    <location>
        <begin position="151"/>
        <end position="170"/>
    </location>
</feature>
<feature type="transmembrane region" description="Helical" evidence="1">
    <location>
        <begin position="176"/>
        <end position="195"/>
    </location>
</feature>
<dbReference type="Gene3D" id="1.20.144.10">
    <property type="entry name" value="Phosphatidic acid phosphatase type 2/haloperoxidase"/>
    <property type="match status" value="1"/>
</dbReference>
<feature type="transmembrane region" description="Helical" evidence="1">
    <location>
        <begin position="28"/>
        <end position="55"/>
    </location>
</feature>
<feature type="domain" description="Phosphatidic acid phosphatase type 2/haloperoxidase" evidence="2">
    <location>
        <begin position="67"/>
        <end position="191"/>
    </location>
</feature>
<dbReference type="GeneID" id="79315830"/>
<proteinExistence type="predicted"/>
<dbReference type="InterPro" id="IPR036938">
    <property type="entry name" value="PAP2/HPO_sf"/>
</dbReference>
<sequence length="310" mass="31515">MLPAGVQVADPRRGLGVTETLGAALPDAAFALFVVLTQLGDPWLLVLVAGATYLVADRVTWIDRERAAYVVALTVTAMALTTALKGLFAFPRPPSAPIPGIEPLPTILRAVYVDAANAGGFGFPSGHALGSTVVWGGLALVVERSTPRRRLAVAAALVAVVSLSRLVLGVHYLVDVLAGVALGLLVLLATARLTASGRRPEPAFALATASALGAVAFAGVGLVPVVELASAVGGWFGWRAVADAEGRGGLLRRSLLAVGLGLLGGVVLLTAGATRAAAVVFVAVVSAVAVGVTLPLADDPRRARRPTESR</sequence>
<dbReference type="PANTHER" id="PTHR14969">
    <property type="entry name" value="SPHINGOSINE-1-PHOSPHATE PHOSPHOHYDROLASE"/>
    <property type="match status" value="1"/>
</dbReference>
<comment type="caution">
    <text evidence="3">The sequence shown here is derived from an EMBL/GenBank/DDBJ whole genome shotgun (WGS) entry which is preliminary data.</text>
</comment>